<dbReference type="EMBL" id="GBXM01090251">
    <property type="protein sequence ID" value="JAH18326.1"/>
    <property type="molecule type" value="Transcribed_RNA"/>
</dbReference>
<organism evidence="1">
    <name type="scientific">Anguilla anguilla</name>
    <name type="common">European freshwater eel</name>
    <name type="synonym">Muraena anguilla</name>
    <dbReference type="NCBI Taxonomy" id="7936"/>
    <lineage>
        <taxon>Eukaryota</taxon>
        <taxon>Metazoa</taxon>
        <taxon>Chordata</taxon>
        <taxon>Craniata</taxon>
        <taxon>Vertebrata</taxon>
        <taxon>Euteleostomi</taxon>
        <taxon>Actinopterygii</taxon>
        <taxon>Neopterygii</taxon>
        <taxon>Teleostei</taxon>
        <taxon>Anguilliformes</taxon>
        <taxon>Anguillidae</taxon>
        <taxon>Anguilla</taxon>
    </lineage>
</organism>
<proteinExistence type="predicted"/>
<protein>
    <submittedName>
        <fullName evidence="1">Uncharacterized protein</fullName>
    </submittedName>
</protein>
<sequence length="31" mass="3621">MLNQIFIYIVKNISENIIFNVCIFIFSLGTI</sequence>
<name>A0A0E9QN34_ANGAN</name>
<reference evidence="1" key="2">
    <citation type="journal article" date="2015" name="Fish Shellfish Immunol.">
        <title>Early steps in the European eel (Anguilla anguilla)-Vibrio vulnificus interaction in the gills: Role of the RtxA13 toxin.</title>
        <authorList>
            <person name="Callol A."/>
            <person name="Pajuelo D."/>
            <person name="Ebbesson L."/>
            <person name="Teles M."/>
            <person name="MacKenzie S."/>
            <person name="Amaro C."/>
        </authorList>
    </citation>
    <scope>NUCLEOTIDE SEQUENCE</scope>
</reference>
<reference evidence="1" key="1">
    <citation type="submission" date="2014-11" db="EMBL/GenBank/DDBJ databases">
        <authorList>
            <person name="Amaro Gonzalez C."/>
        </authorList>
    </citation>
    <scope>NUCLEOTIDE SEQUENCE</scope>
</reference>
<dbReference type="AlphaFoldDB" id="A0A0E9QN34"/>
<evidence type="ECO:0000313" key="1">
    <source>
        <dbReference type="EMBL" id="JAH18326.1"/>
    </source>
</evidence>
<accession>A0A0E9QN34</accession>